<accession>A0A9N9L466</accession>
<organism evidence="1 2">
    <name type="scientific">Hymenoscyphus fraxineus</name>
    <dbReference type="NCBI Taxonomy" id="746836"/>
    <lineage>
        <taxon>Eukaryota</taxon>
        <taxon>Fungi</taxon>
        <taxon>Dikarya</taxon>
        <taxon>Ascomycota</taxon>
        <taxon>Pezizomycotina</taxon>
        <taxon>Leotiomycetes</taxon>
        <taxon>Helotiales</taxon>
        <taxon>Helotiaceae</taxon>
        <taxon>Hymenoscyphus</taxon>
    </lineage>
</organism>
<gene>
    <name evidence="1" type="ORF">HYFRA_00009444</name>
</gene>
<proteinExistence type="predicted"/>
<dbReference type="Proteomes" id="UP000696280">
    <property type="component" value="Unassembled WGS sequence"/>
</dbReference>
<keyword evidence="2" id="KW-1185">Reference proteome</keyword>
<dbReference type="EMBL" id="CAJVRL010000077">
    <property type="protein sequence ID" value="CAG8957242.1"/>
    <property type="molecule type" value="Genomic_DNA"/>
</dbReference>
<protein>
    <submittedName>
        <fullName evidence="1">Uncharacterized protein</fullName>
    </submittedName>
</protein>
<sequence>MDKDAAELKVEHILKRLEGIPIAADGDLFINLYTTRYVGNGTFPSALNNKPIEGKILSTVKVRRQVLAENFDFFKSMLSRNQFGERSQGTIDIHCDYPLAAQLWFRLYHDSPLPEVFSETPVEEVWNVIHWGGYIQAQHNSDQIDLSKLRPWFDKVLERYDPEKMDIDTTRMFLFPCYAFDHAEGFAEITRRLAYEMASHIQEKNPSSYFHGHLDHHIIGALNAARGSLRGNLIRGLFDPVSSFLNADCECKEKSLFSYCEALRGTEIWPLHDQHKKSINCVIQSSGFVRFQCEIPENACTECVQRLQGSAVQHVGYEIAYFFDGLCLDCINQTSKDDYKDIDRDYWTHASRGDYDYGCRISHEQPTWYFSYMGRRSVVKKFMAANGGNYNGENGFSFRIQ</sequence>
<name>A0A9N9L466_9HELO</name>
<evidence type="ECO:0000313" key="2">
    <source>
        <dbReference type="Proteomes" id="UP000696280"/>
    </source>
</evidence>
<evidence type="ECO:0000313" key="1">
    <source>
        <dbReference type="EMBL" id="CAG8957242.1"/>
    </source>
</evidence>
<dbReference type="AlphaFoldDB" id="A0A9N9L466"/>
<dbReference type="OrthoDB" id="268428at2759"/>
<reference evidence="1" key="1">
    <citation type="submission" date="2021-07" db="EMBL/GenBank/DDBJ databases">
        <authorList>
            <person name="Durling M."/>
        </authorList>
    </citation>
    <scope>NUCLEOTIDE SEQUENCE</scope>
</reference>
<comment type="caution">
    <text evidence="1">The sequence shown here is derived from an EMBL/GenBank/DDBJ whole genome shotgun (WGS) entry which is preliminary data.</text>
</comment>